<dbReference type="RefSeq" id="WP_193637018.1">
    <property type="nucleotide sequence ID" value="NZ_JADCSA010000002.1"/>
</dbReference>
<evidence type="ECO:0008006" key="4">
    <source>
        <dbReference type="Google" id="ProtNLM"/>
    </source>
</evidence>
<dbReference type="Gene3D" id="3.40.50.1820">
    <property type="entry name" value="alpha/beta hydrolase"/>
    <property type="match status" value="1"/>
</dbReference>
<dbReference type="Proteomes" id="UP000756387">
    <property type="component" value="Unassembled WGS sequence"/>
</dbReference>
<dbReference type="SUPFAM" id="SSF53474">
    <property type="entry name" value="alpha/beta-Hydrolases"/>
    <property type="match status" value="1"/>
</dbReference>
<reference evidence="2 3" key="1">
    <citation type="submission" date="2020-10" db="EMBL/GenBank/DDBJ databases">
        <title>Nocardioides sp. isolated from sludge.</title>
        <authorList>
            <person name="Zhang X."/>
        </authorList>
    </citation>
    <scope>NUCLEOTIDE SEQUENCE [LARGE SCALE GENOMIC DNA]</scope>
    <source>
        <strain evidence="2 3">Y6</strain>
    </source>
</reference>
<name>A0ABR9RQD0_9ACTN</name>
<gene>
    <name evidence="2" type="ORF">IEQ44_03515</name>
</gene>
<dbReference type="InterPro" id="IPR029058">
    <property type="entry name" value="AB_hydrolase_fold"/>
</dbReference>
<sequence length="604" mass="64094">MSHTIVYLHGVGGVTPLEDWLDPLNVGLAQAGHSPVDPAYDTVVPVTYQSLLLAPPQGRTSRGDDSRPTWEAPDDDGEAARDYALTQEDTGAFVRRLTHRSRGVHFGHTPLRLSGHVSNVVARVGDLTEAKVYASHRAVRAEVVRDVLSQLPHEGSVVLVAHSLGSVIAADLLTRLPPGLRVSALLTLGSPLASEMWRHTRPLAADFPYDRVGAWVNVFDPRDAITFGRGISGRFPMAVDLAVDIRSHSVRGYAAHPAVGAVLGHLLYGEPATAGERPPARALAPGWHLHLLGHAYAEQLSRTCSPKKFSWRRRFDTARRIAATRLVEEAEHDLDLGSAPSPDDLLDRASDLVRDVWSDGDLVPLAVQCHLAAPVQPFDLAVAPAHRRAALEALLDRVRRRQGSISDSEFAAAVTAAVDAASDALSPERRRWRAGSGVVEAVSGGALWSTLPAGLTDPSRGLVATTAGAGGVVAGMLGLQVATGVGSPPVRVVEQDEEAAAEQLRAAVADALARLGSADLRGLLVALLAVVRTQEMLGLPSSRPHVEEILVAAQSHLAQEAHLQAVLAPKRPGSREVAERAELVVRAVDQLLAPAESGEPVEAG</sequence>
<protein>
    <recommendedName>
        <fullName evidence="4">Alpha/beta hydrolase</fullName>
    </recommendedName>
</protein>
<keyword evidence="3" id="KW-1185">Reference proteome</keyword>
<feature type="region of interest" description="Disordered" evidence="1">
    <location>
        <begin position="55"/>
        <end position="78"/>
    </location>
</feature>
<comment type="caution">
    <text evidence="2">The sequence shown here is derived from an EMBL/GenBank/DDBJ whole genome shotgun (WGS) entry which is preliminary data.</text>
</comment>
<evidence type="ECO:0000313" key="2">
    <source>
        <dbReference type="EMBL" id="MBE7323718.1"/>
    </source>
</evidence>
<accession>A0ABR9RQD0</accession>
<organism evidence="2 3">
    <name type="scientific">Nocardioides malaquae</name>
    <dbReference type="NCBI Taxonomy" id="2773426"/>
    <lineage>
        <taxon>Bacteria</taxon>
        <taxon>Bacillati</taxon>
        <taxon>Actinomycetota</taxon>
        <taxon>Actinomycetes</taxon>
        <taxon>Propionibacteriales</taxon>
        <taxon>Nocardioidaceae</taxon>
        <taxon>Nocardioides</taxon>
    </lineage>
</organism>
<proteinExistence type="predicted"/>
<evidence type="ECO:0000313" key="3">
    <source>
        <dbReference type="Proteomes" id="UP000756387"/>
    </source>
</evidence>
<dbReference type="EMBL" id="JADCSA010000002">
    <property type="protein sequence ID" value="MBE7323718.1"/>
    <property type="molecule type" value="Genomic_DNA"/>
</dbReference>
<evidence type="ECO:0000256" key="1">
    <source>
        <dbReference type="SAM" id="MobiDB-lite"/>
    </source>
</evidence>